<protein>
    <submittedName>
        <fullName evidence="2">Transcriptional regulator with XRE-family HTH domain</fullName>
    </submittedName>
</protein>
<dbReference type="InterPro" id="IPR010982">
    <property type="entry name" value="Lambda_DNA-bd_dom_sf"/>
</dbReference>
<dbReference type="EMBL" id="JACHDO010000001">
    <property type="protein sequence ID" value="MBB5489050.1"/>
    <property type="molecule type" value="Genomic_DNA"/>
</dbReference>
<name>A0A840VX91_9ACTN</name>
<keyword evidence="3" id="KW-1185">Reference proteome</keyword>
<comment type="caution">
    <text evidence="2">The sequence shown here is derived from an EMBL/GenBank/DDBJ whole genome shotgun (WGS) entry which is preliminary data.</text>
</comment>
<dbReference type="Pfam" id="PF19054">
    <property type="entry name" value="DUF5753"/>
    <property type="match status" value="1"/>
</dbReference>
<dbReference type="GO" id="GO:0003677">
    <property type="term" value="F:DNA binding"/>
    <property type="evidence" value="ECO:0007669"/>
    <property type="project" value="InterPro"/>
</dbReference>
<dbReference type="Proteomes" id="UP000579647">
    <property type="component" value="Unassembled WGS sequence"/>
</dbReference>
<dbReference type="SUPFAM" id="SSF47413">
    <property type="entry name" value="lambda repressor-like DNA-binding domains"/>
    <property type="match status" value="1"/>
</dbReference>
<evidence type="ECO:0000313" key="2">
    <source>
        <dbReference type="EMBL" id="MBB5489050.1"/>
    </source>
</evidence>
<dbReference type="InterPro" id="IPR043917">
    <property type="entry name" value="DUF5753"/>
</dbReference>
<sequence>MILERCENLREPVRAAEIVVARGGKMTKRQVKPHAKEWGTEFRRFRSVAGKTQVSLAAVLTCSDSLISGFEKGTYWPSRDMAAQLDELVGAGGELASLWERLSNRKAYPEWLGERVKAEPRAVLIREFETVVIPGLFQTEPYAHTLIRANNPLETDSKVQEMVEGRMSRQLLWKSDQAPRMVLILNEAALTARIGGSEIMAKQLDRLVEAVETNVRLHIIPTDCEQPPSTSSFSLLTFADRPDTLYVEDAISGSMVTDPKVVRRFDRLFGDLQGAALSVEKSLKRLYEIRRGSQDGA</sequence>
<reference evidence="2 3" key="1">
    <citation type="submission" date="2020-08" db="EMBL/GenBank/DDBJ databases">
        <title>Sequencing the genomes of 1000 actinobacteria strains.</title>
        <authorList>
            <person name="Klenk H.-P."/>
        </authorList>
    </citation>
    <scope>NUCLEOTIDE SEQUENCE [LARGE SCALE GENOMIC DNA]</scope>
    <source>
        <strain evidence="2 3">DSM 44598</strain>
    </source>
</reference>
<proteinExistence type="predicted"/>
<organism evidence="2 3">
    <name type="scientific">Nocardiopsis metallicus</name>
    <dbReference type="NCBI Taxonomy" id="179819"/>
    <lineage>
        <taxon>Bacteria</taxon>
        <taxon>Bacillati</taxon>
        <taxon>Actinomycetota</taxon>
        <taxon>Actinomycetes</taxon>
        <taxon>Streptosporangiales</taxon>
        <taxon>Nocardiopsidaceae</taxon>
        <taxon>Nocardiopsis</taxon>
    </lineage>
</organism>
<feature type="domain" description="DUF5753" evidence="1">
    <location>
        <begin position="116"/>
        <end position="286"/>
    </location>
</feature>
<dbReference type="AlphaFoldDB" id="A0A840VX91"/>
<dbReference type="RefSeq" id="WP_312893511.1">
    <property type="nucleotide sequence ID" value="NZ_JACHDO010000001.1"/>
</dbReference>
<accession>A0A840VX91</accession>
<gene>
    <name evidence="2" type="ORF">HNR07_000187</name>
</gene>
<dbReference type="Pfam" id="PF13560">
    <property type="entry name" value="HTH_31"/>
    <property type="match status" value="1"/>
</dbReference>
<dbReference type="CDD" id="cd00093">
    <property type="entry name" value="HTH_XRE"/>
    <property type="match status" value="1"/>
</dbReference>
<dbReference type="InterPro" id="IPR001387">
    <property type="entry name" value="Cro/C1-type_HTH"/>
</dbReference>
<evidence type="ECO:0000313" key="3">
    <source>
        <dbReference type="Proteomes" id="UP000579647"/>
    </source>
</evidence>
<evidence type="ECO:0000259" key="1">
    <source>
        <dbReference type="Pfam" id="PF19054"/>
    </source>
</evidence>